<evidence type="ECO:0000256" key="1">
    <source>
        <dbReference type="ARBA" id="ARBA00005898"/>
    </source>
</evidence>
<keyword evidence="7" id="KW-0547">Nucleotide-binding</keyword>
<keyword evidence="6 7" id="KW-0961">Cell wall biogenesis/degradation</keyword>
<dbReference type="Pfam" id="PF02875">
    <property type="entry name" value="Mur_ligase_C"/>
    <property type="match status" value="1"/>
</dbReference>
<dbReference type="PANTHER" id="PTHR23135:SF4">
    <property type="entry name" value="UDP-N-ACETYLMURAMOYL-L-ALANYL-D-GLUTAMATE--2,6-DIAMINOPIMELATE LIGASE MURE HOMOLOG, CHLOROPLASTIC"/>
    <property type="match status" value="1"/>
</dbReference>
<feature type="binding site" evidence="7">
    <location>
        <position position="457"/>
    </location>
    <ligand>
        <name>meso-2,6-diaminopimelate</name>
        <dbReference type="ChEBI" id="CHEBI:57791"/>
    </ligand>
</feature>
<dbReference type="NCBIfam" id="TIGR01085">
    <property type="entry name" value="murE"/>
    <property type="match status" value="1"/>
</dbReference>
<keyword evidence="7" id="KW-0963">Cytoplasm</keyword>
<organism evidence="12 13">
    <name type="scientific">Pseudomonas syringae</name>
    <dbReference type="NCBI Taxonomy" id="317"/>
    <lineage>
        <taxon>Bacteria</taxon>
        <taxon>Pseudomonadati</taxon>
        <taxon>Pseudomonadota</taxon>
        <taxon>Gammaproteobacteria</taxon>
        <taxon>Pseudomonadales</taxon>
        <taxon>Pseudomonadaceae</taxon>
        <taxon>Pseudomonas</taxon>
    </lineage>
</organism>
<comment type="PTM">
    <text evidence="7">Carboxylation is probably crucial for Mg(2+) binding and, consequently, for the gamma-phosphate positioning of ATP.</text>
</comment>
<dbReference type="OrthoDB" id="9800958at2"/>
<dbReference type="AlphaFoldDB" id="A0A085VFV1"/>
<comment type="catalytic activity">
    <reaction evidence="7">
        <text>UDP-N-acetyl-alpha-D-muramoyl-L-alanyl-D-glutamate + meso-2,6-diaminopimelate + ATP = UDP-N-acetyl-alpha-D-muramoyl-L-alanyl-gamma-D-glutamyl-meso-2,6-diaminopimelate + ADP + phosphate + H(+)</text>
        <dbReference type="Rhea" id="RHEA:23676"/>
        <dbReference type="ChEBI" id="CHEBI:15378"/>
        <dbReference type="ChEBI" id="CHEBI:30616"/>
        <dbReference type="ChEBI" id="CHEBI:43474"/>
        <dbReference type="ChEBI" id="CHEBI:57791"/>
        <dbReference type="ChEBI" id="CHEBI:83900"/>
        <dbReference type="ChEBI" id="CHEBI:83905"/>
        <dbReference type="ChEBI" id="CHEBI:456216"/>
        <dbReference type="EC" id="6.3.2.13"/>
    </reaction>
</comment>
<dbReference type="Pfam" id="PF08245">
    <property type="entry name" value="Mur_ligase_M"/>
    <property type="match status" value="1"/>
</dbReference>
<feature type="short sequence motif" description="Meso-diaminopimelate recognition motif" evidence="7">
    <location>
        <begin position="402"/>
        <end position="405"/>
    </location>
</feature>
<keyword evidence="3 7" id="KW-0133">Cell shape</keyword>
<evidence type="ECO:0000256" key="5">
    <source>
        <dbReference type="ARBA" id="ARBA00023306"/>
    </source>
</evidence>
<feature type="domain" description="Mur ligase C-terminal" evidence="10">
    <location>
        <begin position="329"/>
        <end position="455"/>
    </location>
</feature>
<dbReference type="NCBIfam" id="NF001126">
    <property type="entry name" value="PRK00139.1-4"/>
    <property type="match status" value="1"/>
</dbReference>
<feature type="binding site" evidence="7">
    <location>
        <position position="25"/>
    </location>
    <ligand>
        <name>UDP-N-acetyl-alpha-D-muramoyl-L-alanyl-D-glutamate</name>
        <dbReference type="ChEBI" id="CHEBI:83900"/>
    </ligand>
</feature>
<evidence type="ECO:0000259" key="11">
    <source>
        <dbReference type="Pfam" id="PF08245"/>
    </source>
</evidence>
<dbReference type="InterPro" id="IPR005761">
    <property type="entry name" value="UDP-N-AcMur-Glu-dNH2Pim_ligase"/>
</dbReference>
<dbReference type="GO" id="GO:0051301">
    <property type="term" value="P:cell division"/>
    <property type="evidence" value="ECO:0007669"/>
    <property type="project" value="UniProtKB-KW"/>
</dbReference>
<comment type="cofactor">
    <cofactor evidence="7">
        <name>Mg(2+)</name>
        <dbReference type="ChEBI" id="CHEBI:18420"/>
    </cofactor>
</comment>
<evidence type="ECO:0000259" key="9">
    <source>
        <dbReference type="Pfam" id="PF01225"/>
    </source>
</evidence>
<dbReference type="GO" id="GO:0000287">
    <property type="term" value="F:magnesium ion binding"/>
    <property type="evidence" value="ECO:0007669"/>
    <property type="project" value="UniProtKB-UniRule"/>
</dbReference>
<comment type="subcellular location">
    <subcellularLocation>
        <location evidence="7 8">Cytoplasm</location>
    </subcellularLocation>
</comment>
<feature type="binding site" evidence="7">
    <location>
        <begin position="108"/>
        <end position="114"/>
    </location>
    <ligand>
        <name>ATP</name>
        <dbReference type="ChEBI" id="CHEBI:30616"/>
    </ligand>
</feature>
<dbReference type="SUPFAM" id="SSF53623">
    <property type="entry name" value="MurD-like peptide ligases, catalytic domain"/>
    <property type="match status" value="1"/>
</dbReference>
<dbReference type="Pfam" id="PF01225">
    <property type="entry name" value="Mur_ligase"/>
    <property type="match status" value="1"/>
</dbReference>
<keyword evidence="7" id="KW-0460">Magnesium</keyword>
<feature type="binding site" evidence="7">
    <location>
        <position position="183"/>
    </location>
    <ligand>
        <name>UDP-N-acetyl-alpha-D-muramoyl-L-alanyl-D-glutamate</name>
        <dbReference type="ChEBI" id="CHEBI:83900"/>
    </ligand>
</feature>
<dbReference type="UniPathway" id="UPA00219"/>
<dbReference type="GO" id="GO:0008765">
    <property type="term" value="F:UDP-N-acetylmuramoylalanyl-D-glutamate-2,6-diaminopimelate ligase activity"/>
    <property type="evidence" value="ECO:0007669"/>
    <property type="project" value="UniProtKB-UniRule"/>
</dbReference>
<gene>
    <name evidence="7" type="primary">murE</name>
    <name evidence="12" type="ORF">IV01_16285</name>
</gene>
<dbReference type="Gene3D" id="3.40.1390.10">
    <property type="entry name" value="MurE/MurF, N-terminal domain"/>
    <property type="match status" value="1"/>
</dbReference>
<keyword evidence="13" id="KW-1185">Reference proteome</keyword>
<keyword evidence="7 12" id="KW-0436">Ligase</keyword>
<dbReference type="SUPFAM" id="SSF53244">
    <property type="entry name" value="MurD-like peptide ligases, peptide-binding domain"/>
    <property type="match status" value="1"/>
</dbReference>
<dbReference type="GO" id="GO:0008360">
    <property type="term" value="P:regulation of cell shape"/>
    <property type="evidence" value="ECO:0007669"/>
    <property type="project" value="UniProtKB-KW"/>
</dbReference>
<feature type="binding site" evidence="7">
    <location>
        <position position="378"/>
    </location>
    <ligand>
        <name>meso-2,6-diaminopimelate</name>
        <dbReference type="ChEBI" id="CHEBI:57791"/>
    </ligand>
</feature>
<comment type="caution">
    <text evidence="12">The sequence shown here is derived from an EMBL/GenBank/DDBJ whole genome shotgun (WGS) entry which is preliminary data.</text>
</comment>
<dbReference type="InterPro" id="IPR013221">
    <property type="entry name" value="Mur_ligase_cen"/>
</dbReference>
<evidence type="ECO:0000259" key="10">
    <source>
        <dbReference type="Pfam" id="PF02875"/>
    </source>
</evidence>
<feature type="binding site" evidence="7">
    <location>
        <position position="177"/>
    </location>
    <ligand>
        <name>UDP-N-acetyl-alpha-D-muramoyl-L-alanyl-D-glutamate</name>
        <dbReference type="ChEBI" id="CHEBI:83900"/>
    </ligand>
</feature>
<dbReference type="Gene3D" id="3.40.1190.10">
    <property type="entry name" value="Mur-like, catalytic domain"/>
    <property type="match status" value="1"/>
</dbReference>
<dbReference type="InterPro" id="IPR036565">
    <property type="entry name" value="Mur-like_cat_sf"/>
</dbReference>
<evidence type="ECO:0000256" key="3">
    <source>
        <dbReference type="ARBA" id="ARBA00022960"/>
    </source>
</evidence>
<feature type="domain" description="Mur ligase N-terminal catalytic" evidence="9">
    <location>
        <begin position="18"/>
        <end position="94"/>
    </location>
</feature>
<reference evidence="12 13" key="1">
    <citation type="submission" date="2014-07" db="EMBL/GenBank/DDBJ databases">
        <title>Draft Genome Sequences of Environmental Pseudomonas syringae strains.</title>
        <authorList>
            <person name="Baltrus D.A."/>
            <person name="Berge O."/>
            <person name="Morris C."/>
        </authorList>
    </citation>
    <scope>NUCLEOTIDE SEQUENCE [LARGE SCALE GENOMIC DNA]</scope>
    <source>
        <strain evidence="12 13">GAW0119</strain>
    </source>
</reference>
<dbReference type="InterPro" id="IPR036615">
    <property type="entry name" value="Mur_ligase_C_dom_sf"/>
</dbReference>
<comment type="function">
    <text evidence="7">Catalyzes the addition of meso-diaminopimelic acid to the nucleotide precursor UDP-N-acetylmuramoyl-L-alanyl-D-glutamate (UMAG) in the biosynthesis of bacterial cell-wall peptidoglycan.</text>
</comment>
<feature type="binding site" evidence="7">
    <location>
        <position position="453"/>
    </location>
    <ligand>
        <name>meso-2,6-diaminopimelate</name>
        <dbReference type="ChEBI" id="CHEBI:57791"/>
    </ligand>
</feature>
<feature type="binding site" evidence="7">
    <location>
        <begin position="150"/>
        <end position="151"/>
    </location>
    <ligand>
        <name>UDP-N-acetyl-alpha-D-muramoyl-L-alanyl-D-glutamate</name>
        <dbReference type="ChEBI" id="CHEBI:83900"/>
    </ligand>
</feature>
<evidence type="ECO:0000256" key="6">
    <source>
        <dbReference type="ARBA" id="ARBA00023316"/>
    </source>
</evidence>
<dbReference type="GO" id="GO:0071555">
    <property type="term" value="P:cell wall organization"/>
    <property type="evidence" value="ECO:0007669"/>
    <property type="project" value="UniProtKB-KW"/>
</dbReference>
<dbReference type="EC" id="6.3.2.13" evidence="7"/>
<feature type="domain" description="Mur ligase central" evidence="11">
    <location>
        <begin position="106"/>
        <end position="306"/>
    </location>
</feature>
<dbReference type="GO" id="GO:0005524">
    <property type="term" value="F:ATP binding"/>
    <property type="evidence" value="ECO:0007669"/>
    <property type="project" value="UniProtKB-UniRule"/>
</dbReference>
<protein>
    <recommendedName>
        <fullName evidence="7">UDP-N-acetylmuramoyl-L-alanyl-D-glutamate--2,6-diaminopimelate ligase</fullName>
        <ecNumber evidence="7">6.3.2.13</ecNumber>
    </recommendedName>
    <alternativeName>
        <fullName evidence="7">Meso-A2pm-adding enzyme</fullName>
    </alternativeName>
    <alternativeName>
        <fullName evidence="7">Meso-diaminopimelate-adding enzyme</fullName>
    </alternativeName>
    <alternativeName>
        <fullName evidence="7">UDP-MurNAc-L-Ala-D-Glu:meso-diaminopimelate ligase</fullName>
    </alternativeName>
    <alternativeName>
        <fullName evidence="7">UDP-MurNAc-tripeptide synthetase</fullName>
    </alternativeName>
    <alternativeName>
        <fullName evidence="7">UDP-N-acetylmuramyl-tripeptide synthetase</fullName>
    </alternativeName>
</protein>
<evidence type="ECO:0000256" key="8">
    <source>
        <dbReference type="RuleBase" id="RU004135"/>
    </source>
</evidence>
<evidence type="ECO:0000256" key="4">
    <source>
        <dbReference type="ARBA" id="ARBA00022984"/>
    </source>
</evidence>
<evidence type="ECO:0000313" key="13">
    <source>
        <dbReference type="Proteomes" id="UP000028631"/>
    </source>
</evidence>
<proteinExistence type="inferred from homology"/>
<dbReference type="Gene3D" id="3.90.190.20">
    <property type="entry name" value="Mur ligase, C-terminal domain"/>
    <property type="match status" value="1"/>
</dbReference>
<feature type="binding site" evidence="7">
    <location>
        <position position="185"/>
    </location>
    <ligand>
        <name>UDP-N-acetyl-alpha-D-muramoyl-L-alanyl-D-glutamate</name>
        <dbReference type="ChEBI" id="CHEBI:83900"/>
    </ligand>
</feature>
<evidence type="ECO:0000313" key="12">
    <source>
        <dbReference type="EMBL" id="KFE54314.1"/>
    </source>
</evidence>
<dbReference type="RefSeq" id="WP_032629673.1">
    <property type="nucleotide sequence ID" value="NZ_JPQU01000045.1"/>
</dbReference>
<comment type="caution">
    <text evidence="7">Lacks conserved residue(s) required for the propagation of feature annotation.</text>
</comment>
<dbReference type="PANTHER" id="PTHR23135">
    <property type="entry name" value="MUR LIGASE FAMILY MEMBER"/>
    <property type="match status" value="1"/>
</dbReference>
<dbReference type="SUPFAM" id="SSF63418">
    <property type="entry name" value="MurE/MurF N-terminal domain"/>
    <property type="match status" value="1"/>
</dbReference>
<dbReference type="InterPro" id="IPR000713">
    <property type="entry name" value="Mur_ligase_N"/>
</dbReference>
<sequence>MSSSLNKIFAHASSDLMIRELTLDSRNVRGGDLFLAVPGANFDGRDHIADALKRGAAAVAYEVEGAKVLPITDVPLIPVKGLAAQLSDIAGRFYGDPSRSLNLVGVTGTNGKTSVTQLVAQALDLLGQHCGIVGTLGTGFYGSLQSGRHTTPDPIAVQATLTDLKKAGARAVAMEVSSHGLDQGRATALAFDVAVLTNLSRDHLDYHGTMQAYGEAKAKLFAWSELRCRVINIDDEFGRTLAAEKRESRLITYSLEDSSAYLYCRDAQFGDEGVRATLVTPQGQHLLRSSLLGRFNLSNVLAAVGALLGLDYALDEILKVLPQLEGPVGRMQRLGGGAKPLVVVDYAHTPDALEKVLTALRPHAKGRLLCLFGCGGDRDRGKRPLMAEVVERLADGVLVTDDNPRSEVPAKIFDDIREGFSAPQNVRFVEGRGQAIAEIITSASANDVVVLAGKGHEDYQEVNGQRQPFSDLEEAAKALAAWEVADV</sequence>
<keyword evidence="7" id="KW-0067">ATP-binding</keyword>
<keyword evidence="2 7" id="KW-0132">Cell division</keyword>
<dbReference type="GO" id="GO:0009252">
    <property type="term" value="P:peptidoglycan biosynthetic process"/>
    <property type="evidence" value="ECO:0007669"/>
    <property type="project" value="UniProtKB-UniRule"/>
</dbReference>
<dbReference type="EMBL" id="JPQU01000045">
    <property type="protein sequence ID" value="KFE54314.1"/>
    <property type="molecule type" value="Genomic_DNA"/>
</dbReference>
<feature type="modified residue" description="N6-carboxylysine" evidence="7">
    <location>
        <position position="217"/>
    </location>
</feature>
<feature type="binding site" evidence="7">
    <location>
        <position position="23"/>
    </location>
    <ligand>
        <name>UDP-N-acetyl-alpha-D-muramoyl-L-alanyl-D-glutamate</name>
        <dbReference type="ChEBI" id="CHEBI:83900"/>
    </ligand>
</feature>
<dbReference type="PATRIC" id="fig|317.175.peg.3391"/>
<dbReference type="InterPro" id="IPR035911">
    <property type="entry name" value="MurE/MurF_N"/>
</dbReference>
<keyword evidence="5 7" id="KW-0131">Cell cycle</keyword>
<comment type="similarity">
    <text evidence="1 7">Belongs to the MurCDEF family. MurE subfamily.</text>
</comment>
<dbReference type="InterPro" id="IPR004101">
    <property type="entry name" value="Mur_ligase_C"/>
</dbReference>
<dbReference type="NCBIfam" id="NF001124">
    <property type="entry name" value="PRK00139.1-2"/>
    <property type="match status" value="1"/>
</dbReference>
<comment type="pathway">
    <text evidence="7 8">Cell wall biogenesis; peptidoglycan biosynthesis.</text>
</comment>
<evidence type="ECO:0000256" key="7">
    <source>
        <dbReference type="HAMAP-Rule" id="MF_00208"/>
    </source>
</evidence>
<feature type="binding site" evidence="7">
    <location>
        <begin position="402"/>
        <end position="405"/>
    </location>
    <ligand>
        <name>meso-2,6-diaminopimelate</name>
        <dbReference type="ChEBI" id="CHEBI:57791"/>
    </ligand>
</feature>
<name>A0A085VFV1_PSESX</name>
<dbReference type="GO" id="GO:0005737">
    <property type="term" value="C:cytoplasm"/>
    <property type="evidence" value="ECO:0007669"/>
    <property type="project" value="UniProtKB-SubCell"/>
</dbReference>
<dbReference type="HAMAP" id="MF_00208">
    <property type="entry name" value="MurE"/>
    <property type="match status" value="1"/>
</dbReference>
<accession>A0A085VFV1</accession>
<keyword evidence="4 7" id="KW-0573">Peptidoglycan synthesis</keyword>
<dbReference type="Proteomes" id="UP000028631">
    <property type="component" value="Unassembled WGS sequence"/>
</dbReference>
<evidence type="ECO:0000256" key="2">
    <source>
        <dbReference type="ARBA" id="ARBA00022618"/>
    </source>
</evidence>